<evidence type="ECO:0000256" key="1">
    <source>
        <dbReference type="SAM" id="MobiDB-lite"/>
    </source>
</evidence>
<dbReference type="AlphaFoldDB" id="A0AAV6GS63"/>
<protein>
    <submittedName>
        <fullName evidence="2">Uncharacterized protein</fullName>
    </submittedName>
</protein>
<evidence type="ECO:0000313" key="3">
    <source>
        <dbReference type="Proteomes" id="UP000823561"/>
    </source>
</evidence>
<proteinExistence type="predicted"/>
<feature type="non-terminal residue" evidence="2">
    <location>
        <position position="265"/>
    </location>
</feature>
<feature type="compositionally biased region" description="Basic residues" evidence="1">
    <location>
        <begin position="139"/>
        <end position="150"/>
    </location>
</feature>
<evidence type="ECO:0000313" key="2">
    <source>
        <dbReference type="EMBL" id="KAG5276515.1"/>
    </source>
</evidence>
<feature type="compositionally biased region" description="Pro residues" evidence="1">
    <location>
        <begin position="157"/>
        <end position="177"/>
    </location>
</feature>
<accession>A0AAV6GS63</accession>
<dbReference type="EMBL" id="JADWDJ010000008">
    <property type="protein sequence ID" value="KAG5276515.1"/>
    <property type="molecule type" value="Genomic_DNA"/>
</dbReference>
<organism evidence="2 3">
    <name type="scientific">Alosa alosa</name>
    <name type="common">allis shad</name>
    <dbReference type="NCBI Taxonomy" id="278164"/>
    <lineage>
        <taxon>Eukaryota</taxon>
        <taxon>Metazoa</taxon>
        <taxon>Chordata</taxon>
        <taxon>Craniata</taxon>
        <taxon>Vertebrata</taxon>
        <taxon>Euteleostomi</taxon>
        <taxon>Actinopterygii</taxon>
        <taxon>Neopterygii</taxon>
        <taxon>Teleostei</taxon>
        <taxon>Clupei</taxon>
        <taxon>Clupeiformes</taxon>
        <taxon>Clupeoidei</taxon>
        <taxon>Clupeidae</taxon>
        <taxon>Alosa</taxon>
    </lineage>
</organism>
<comment type="caution">
    <text evidence="2">The sequence shown here is derived from an EMBL/GenBank/DDBJ whole genome shotgun (WGS) entry which is preliminary data.</text>
</comment>
<sequence>MDPADSDFSMERLEEVEYTLSRLNSELVKSTDLERRLAISLMERTISSRSWLLKVPGMATLADQLSGLGKSLQSLLGPSSNPVFEATSLPPDPAPPAHCQGLRVGVLGLQPAASGPEPQPEEFQFPPELALIQVPQAPSRRRRGAKRRPTRSSDTMPPVPSPEPPAPVPSPATPAPVPSLQSSVQPSRPTPRLQPSRPSRPRLCPSHVFIKAQFLFRTSENQKDVVNEPFKHKNVSSKRIGVKYVSILPWAHKYICVVGCKWRSH</sequence>
<feature type="compositionally biased region" description="Low complexity" evidence="1">
    <location>
        <begin position="178"/>
        <end position="203"/>
    </location>
</feature>
<reference evidence="2" key="1">
    <citation type="submission" date="2020-10" db="EMBL/GenBank/DDBJ databases">
        <title>Chromosome-scale genome assembly of the Allis shad, Alosa alosa.</title>
        <authorList>
            <person name="Margot Z."/>
            <person name="Christophe K."/>
            <person name="Cabau C."/>
            <person name="Louis A."/>
            <person name="Berthelot C."/>
            <person name="Parey E."/>
            <person name="Roest Crollius H."/>
            <person name="Montfort J."/>
            <person name="Robinson-Rechavi M."/>
            <person name="Bucao C."/>
            <person name="Bouchez O."/>
            <person name="Gislard M."/>
            <person name="Lluch J."/>
            <person name="Milhes M."/>
            <person name="Lampietro C."/>
            <person name="Lopez Roques C."/>
            <person name="Donnadieu C."/>
            <person name="Braasch I."/>
            <person name="Desvignes T."/>
            <person name="Postlethwait J."/>
            <person name="Bobe J."/>
            <person name="Guiguen Y."/>
        </authorList>
    </citation>
    <scope>NUCLEOTIDE SEQUENCE</scope>
    <source>
        <strain evidence="2">M-15738</strain>
        <tissue evidence="2">Blood</tissue>
    </source>
</reference>
<name>A0AAV6GS63_9TELE</name>
<gene>
    <name evidence="2" type="ORF">AALO_G00106490</name>
</gene>
<dbReference type="Proteomes" id="UP000823561">
    <property type="component" value="Chromosome 8"/>
</dbReference>
<keyword evidence="3" id="KW-1185">Reference proteome</keyword>
<feature type="region of interest" description="Disordered" evidence="1">
    <location>
        <begin position="132"/>
        <end position="203"/>
    </location>
</feature>